<dbReference type="STRING" id="983967.A0A1E4T1Z7"/>
<keyword evidence="4 10" id="KW-0812">Transmembrane</keyword>
<evidence type="ECO:0000256" key="3">
    <source>
        <dbReference type="ARBA" id="ARBA00022448"/>
    </source>
</evidence>
<evidence type="ECO:0000256" key="6">
    <source>
        <dbReference type="ARBA" id="ARBA00022892"/>
    </source>
</evidence>
<dbReference type="InterPro" id="IPR019150">
    <property type="entry name" value="Vesicle_transport_protein_Use1"/>
</dbReference>
<evidence type="ECO:0000256" key="9">
    <source>
        <dbReference type="ARBA" id="ARBA00023136"/>
    </source>
</evidence>
<evidence type="ECO:0000256" key="4">
    <source>
        <dbReference type="ARBA" id="ARBA00022692"/>
    </source>
</evidence>
<sequence>MATSISLNYAITQINNELQSIAAQNQDDSKLFSNYVAVNKLSKNLDYLRKSTYRIPKYKSITEELHSTDKFLTELAFELDYRLKANLTKHRREEELELQKQKEFAERSSNVGSIQPSSELEATEIEGESIDNLRKRLLSTRNGPSQLDSIQTVEDQNNYQDTFQQELIDALPSMVSTLKQQAVQFQQMLKNDAVILKEATENFENSTGKFERVSQMLTKYHKEGKLSIWFYIRVIGAIVITTMFLLLLIRLIPARY</sequence>
<keyword evidence="8 10" id="KW-1133">Transmembrane helix</keyword>
<dbReference type="GO" id="GO:0015031">
    <property type="term" value="P:protein transport"/>
    <property type="evidence" value="ECO:0007669"/>
    <property type="project" value="UniProtKB-KW"/>
</dbReference>
<evidence type="ECO:0000256" key="8">
    <source>
        <dbReference type="ARBA" id="ARBA00022989"/>
    </source>
</evidence>
<evidence type="ECO:0000256" key="10">
    <source>
        <dbReference type="SAM" id="Phobius"/>
    </source>
</evidence>
<proteinExistence type="inferred from homology"/>
<dbReference type="GO" id="GO:0006890">
    <property type="term" value="P:retrograde vesicle-mediated transport, Golgi to endoplasmic reticulum"/>
    <property type="evidence" value="ECO:0007669"/>
    <property type="project" value="TreeGrafter"/>
</dbReference>
<comment type="subcellular location">
    <subcellularLocation>
        <location evidence="1">Endoplasmic reticulum membrane</location>
        <topology evidence="1">Single-pass type IV membrane protein</topology>
    </subcellularLocation>
</comment>
<reference evidence="12" key="1">
    <citation type="submission" date="2016-04" db="EMBL/GenBank/DDBJ databases">
        <title>Comparative genomics of biotechnologically important yeasts.</title>
        <authorList>
            <consortium name="DOE Joint Genome Institute"/>
            <person name="Riley R."/>
            <person name="Haridas S."/>
            <person name="Wolfe K.H."/>
            <person name="Lopes M.R."/>
            <person name="Hittinger C.T."/>
            <person name="Goker M."/>
            <person name="Salamov A."/>
            <person name="Wisecaver J."/>
            <person name="Long T.M."/>
            <person name="Aerts A.L."/>
            <person name="Barry K."/>
            <person name="Choi C."/>
            <person name="Clum A."/>
            <person name="Coughlan A.Y."/>
            <person name="Deshpande S."/>
            <person name="Douglass A.P."/>
            <person name="Hanson S.J."/>
            <person name="Klenk H.-P."/>
            <person name="Labutti K."/>
            <person name="Lapidus A."/>
            <person name="Lindquist E."/>
            <person name="Lipzen A."/>
            <person name="Meier-Kolthoff J.P."/>
            <person name="Ohm R.A."/>
            <person name="Otillar R.P."/>
            <person name="Pangilinan J."/>
            <person name="Peng Y."/>
            <person name="Rokas A."/>
            <person name="Rosa C.A."/>
            <person name="Scheuner C."/>
            <person name="Sibirny A.A."/>
            <person name="Slot J.C."/>
            <person name="Stielow J.B."/>
            <person name="Sun H."/>
            <person name="Kurtzman C.P."/>
            <person name="Blackwell M."/>
            <person name="Grigoriev I.V."/>
            <person name="Jeffries T.W."/>
        </authorList>
    </citation>
    <scope>NUCLEOTIDE SEQUENCE [LARGE SCALE GENOMIC DNA]</scope>
    <source>
        <strain evidence="12">NRRL YB-2248</strain>
    </source>
</reference>
<dbReference type="OrthoDB" id="4008582at2759"/>
<dbReference type="AlphaFoldDB" id="A0A1E4T1Z7"/>
<keyword evidence="5" id="KW-0256">Endoplasmic reticulum</keyword>
<accession>A0A1E4T1Z7</accession>
<feature type="transmembrane region" description="Helical" evidence="10">
    <location>
        <begin position="228"/>
        <end position="249"/>
    </location>
</feature>
<comment type="similarity">
    <text evidence="2">Belongs to the USE1 family.</text>
</comment>
<name>A0A1E4T1Z7_9ASCO</name>
<dbReference type="PANTHER" id="PTHR13050">
    <property type="entry name" value="USE1-LIKE PROTEIN"/>
    <property type="match status" value="1"/>
</dbReference>
<evidence type="ECO:0000313" key="12">
    <source>
        <dbReference type="Proteomes" id="UP000094801"/>
    </source>
</evidence>
<keyword evidence="9 10" id="KW-0472">Membrane</keyword>
<keyword evidence="3" id="KW-0813">Transport</keyword>
<dbReference type="PANTHER" id="PTHR13050:SF7">
    <property type="entry name" value="VESICLE TRANSPORT PROTEIN USE1"/>
    <property type="match status" value="1"/>
</dbReference>
<keyword evidence="12" id="KW-1185">Reference proteome</keyword>
<evidence type="ECO:0000256" key="2">
    <source>
        <dbReference type="ARBA" id="ARBA00007891"/>
    </source>
</evidence>
<dbReference type="GO" id="GO:0031201">
    <property type="term" value="C:SNARE complex"/>
    <property type="evidence" value="ECO:0007669"/>
    <property type="project" value="TreeGrafter"/>
</dbReference>
<keyword evidence="6" id="KW-0931">ER-Golgi transport</keyword>
<evidence type="ECO:0000256" key="5">
    <source>
        <dbReference type="ARBA" id="ARBA00022824"/>
    </source>
</evidence>
<organism evidence="11 12">
    <name type="scientific">[Candida] arabinofermentans NRRL YB-2248</name>
    <dbReference type="NCBI Taxonomy" id="983967"/>
    <lineage>
        <taxon>Eukaryota</taxon>
        <taxon>Fungi</taxon>
        <taxon>Dikarya</taxon>
        <taxon>Ascomycota</taxon>
        <taxon>Saccharomycotina</taxon>
        <taxon>Pichiomycetes</taxon>
        <taxon>Pichiales</taxon>
        <taxon>Pichiaceae</taxon>
        <taxon>Ogataea</taxon>
        <taxon>Ogataea/Candida clade</taxon>
    </lineage>
</organism>
<evidence type="ECO:0000313" key="11">
    <source>
        <dbReference type="EMBL" id="ODV85779.1"/>
    </source>
</evidence>
<gene>
    <name evidence="11" type="ORF">CANARDRAFT_27870</name>
</gene>
<evidence type="ECO:0000256" key="7">
    <source>
        <dbReference type="ARBA" id="ARBA00022927"/>
    </source>
</evidence>
<protein>
    <submittedName>
        <fullName evidence="11">Uncharacterized protein</fullName>
    </submittedName>
</protein>
<evidence type="ECO:0000256" key="1">
    <source>
        <dbReference type="ARBA" id="ARBA00004163"/>
    </source>
</evidence>
<dbReference type="GO" id="GO:0005484">
    <property type="term" value="F:SNAP receptor activity"/>
    <property type="evidence" value="ECO:0007669"/>
    <property type="project" value="TreeGrafter"/>
</dbReference>
<dbReference type="Proteomes" id="UP000094801">
    <property type="component" value="Unassembled WGS sequence"/>
</dbReference>
<dbReference type="EMBL" id="KV453851">
    <property type="protein sequence ID" value="ODV85779.1"/>
    <property type="molecule type" value="Genomic_DNA"/>
</dbReference>
<dbReference type="Pfam" id="PF09753">
    <property type="entry name" value="Use1"/>
    <property type="match status" value="1"/>
</dbReference>
<dbReference type="GO" id="GO:0005789">
    <property type="term" value="C:endoplasmic reticulum membrane"/>
    <property type="evidence" value="ECO:0007669"/>
    <property type="project" value="UniProtKB-SubCell"/>
</dbReference>
<keyword evidence="7" id="KW-0653">Protein transport</keyword>